<feature type="domain" description="FecR N-terminal" evidence="3">
    <location>
        <begin position="8"/>
        <end position="49"/>
    </location>
</feature>
<keyword evidence="5" id="KW-1185">Reference proteome</keyword>
<feature type="domain" description="FecR protein" evidence="2">
    <location>
        <begin position="111"/>
        <end position="201"/>
    </location>
</feature>
<dbReference type="GO" id="GO:0016989">
    <property type="term" value="F:sigma factor antagonist activity"/>
    <property type="evidence" value="ECO:0007669"/>
    <property type="project" value="TreeGrafter"/>
</dbReference>
<dbReference type="Pfam" id="PF16220">
    <property type="entry name" value="DUF4880"/>
    <property type="match status" value="1"/>
</dbReference>
<dbReference type="AlphaFoldDB" id="A0A157S8Y0"/>
<dbReference type="PANTHER" id="PTHR30273">
    <property type="entry name" value="PERIPLASMIC SIGNAL SENSOR AND SIGMA FACTOR ACTIVATOR FECR-RELATED"/>
    <property type="match status" value="1"/>
</dbReference>
<proteinExistence type="predicted"/>
<dbReference type="OrthoDB" id="1100567at2"/>
<dbReference type="Gene3D" id="2.60.120.1440">
    <property type="match status" value="1"/>
</dbReference>
<keyword evidence="1" id="KW-1133">Transmembrane helix</keyword>
<dbReference type="STRING" id="288768.SAMEA3906486_01203"/>
<evidence type="ECO:0000313" key="4">
    <source>
        <dbReference type="EMBL" id="SAI66888.1"/>
    </source>
</evidence>
<feature type="transmembrane region" description="Helical" evidence="1">
    <location>
        <begin position="77"/>
        <end position="96"/>
    </location>
</feature>
<protein>
    <submittedName>
        <fullName evidence="4">Transmembrane sensor</fullName>
    </submittedName>
</protein>
<dbReference type="Pfam" id="PF04773">
    <property type="entry name" value="FecR"/>
    <property type="match status" value="1"/>
</dbReference>
<dbReference type="EMBL" id="FKIF01000002">
    <property type="protein sequence ID" value="SAI66888.1"/>
    <property type="molecule type" value="Genomic_DNA"/>
</dbReference>
<keyword evidence="1 4" id="KW-0812">Transmembrane</keyword>
<dbReference type="InterPro" id="IPR032623">
    <property type="entry name" value="FecR_N"/>
</dbReference>
<dbReference type="PANTHER" id="PTHR30273:SF2">
    <property type="entry name" value="PROTEIN FECR"/>
    <property type="match status" value="1"/>
</dbReference>
<dbReference type="InterPro" id="IPR012373">
    <property type="entry name" value="Ferrdict_sens_TM"/>
</dbReference>
<dbReference type="RefSeq" id="WP_066124695.1">
    <property type="nucleotide sequence ID" value="NZ_FKIF01000002.1"/>
</dbReference>
<organism evidence="4 5">
    <name type="scientific">Bordetella ansorpii</name>
    <dbReference type="NCBI Taxonomy" id="288768"/>
    <lineage>
        <taxon>Bacteria</taxon>
        <taxon>Pseudomonadati</taxon>
        <taxon>Pseudomonadota</taxon>
        <taxon>Betaproteobacteria</taxon>
        <taxon>Burkholderiales</taxon>
        <taxon>Alcaligenaceae</taxon>
        <taxon>Bordetella</taxon>
    </lineage>
</organism>
<accession>A0A157S8Y0</accession>
<evidence type="ECO:0000313" key="5">
    <source>
        <dbReference type="Proteomes" id="UP000076848"/>
    </source>
</evidence>
<evidence type="ECO:0000259" key="2">
    <source>
        <dbReference type="Pfam" id="PF04773"/>
    </source>
</evidence>
<keyword evidence="1" id="KW-0472">Membrane</keyword>
<sequence length="314" mass="34563">MQDPILDKQARDWLRHLTSGQATGRDVKQFEQWRDASAEHRAAWNSARRTWRDLGDLGRAWRERRPAEQPRRSRRRLILGAGLAAGGAAATALAMFPPMALWPSLREWGADYRTAVGEQRRLALAGDVHVVMNTRTSLSAWLEAGQQRIELLEGEAAFECKDGDRSLEILAGDGSIRAGLASLDVRRLGGSVWVTCLDGQAEVLHGGRRLTLGPRQQVRYNGQDMLPIVAVANPSAAASWRNGVVVIDNLPLPDAIDEINRYRPGRVVLVNDRLAGRRLSGRFPIGDLDVALVQIERLLGATLRYGPAGLVLIA</sequence>
<name>A0A157S8Y0_9BORD</name>
<evidence type="ECO:0000256" key="1">
    <source>
        <dbReference type="SAM" id="Phobius"/>
    </source>
</evidence>
<dbReference type="InterPro" id="IPR006860">
    <property type="entry name" value="FecR"/>
</dbReference>
<evidence type="ECO:0000259" key="3">
    <source>
        <dbReference type="Pfam" id="PF16220"/>
    </source>
</evidence>
<reference evidence="4 5" key="1">
    <citation type="submission" date="2016-04" db="EMBL/GenBank/DDBJ databases">
        <authorList>
            <consortium name="Pathogen Informatics"/>
        </authorList>
    </citation>
    <scope>NUCLEOTIDE SEQUENCE [LARGE SCALE GENOMIC DNA]</scope>
    <source>
        <strain evidence="4 5">H050680373</strain>
    </source>
</reference>
<gene>
    <name evidence="4" type="primary">fecR2_4</name>
    <name evidence="4" type="ORF">SAMEA3906486_01203</name>
</gene>
<dbReference type="PIRSF" id="PIRSF018266">
    <property type="entry name" value="FecR"/>
    <property type="match status" value="1"/>
</dbReference>
<dbReference type="Proteomes" id="UP000076848">
    <property type="component" value="Unassembled WGS sequence"/>
</dbReference>